<dbReference type="EMBL" id="VSRR010064523">
    <property type="protein sequence ID" value="MPC84139.1"/>
    <property type="molecule type" value="Genomic_DNA"/>
</dbReference>
<protein>
    <submittedName>
        <fullName evidence="1">Uncharacterized protein</fullName>
    </submittedName>
</protein>
<evidence type="ECO:0000313" key="1">
    <source>
        <dbReference type="EMBL" id="MPC84139.1"/>
    </source>
</evidence>
<evidence type="ECO:0000313" key="2">
    <source>
        <dbReference type="Proteomes" id="UP000324222"/>
    </source>
</evidence>
<comment type="caution">
    <text evidence="1">The sequence shown here is derived from an EMBL/GenBank/DDBJ whole genome shotgun (WGS) entry which is preliminary data.</text>
</comment>
<organism evidence="1 2">
    <name type="scientific">Portunus trituberculatus</name>
    <name type="common">Swimming crab</name>
    <name type="synonym">Neptunus trituberculatus</name>
    <dbReference type="NCBI Taxonomy" id="210409"/>
    <lineage>
        <taxon>Eukaryota</taxon>
        <taxon>Metazoa</taxon>
        <taxon>Ecdysozoa</taxon>
        <taxon>Arthropoda</taxon>
        <taxon>Crustacea</taxon>
        <taxon>Multicrustacea</taxon>
        <taxon>Malacostraca</taxon>
        <taxon>Eumalacostraca</taxon>
        <taxon>Eucarida</taxon>
        <taxon>Decapoda</taxon>
        <taxon>Pleocyemata</taxon>
        <taxon>Brachyura</taxon>
        <taxon>Eubrachyura</taxon>
        <taxon>Portunoidea</taxon>
        <taxon>Portunidae</taxon>
        <taxon>Portuninae</taxon>
        <taxon>Portunus</taxon>
    </lineage>
</organism>
<gene>
    <name evidence="1" type="ORF">E2C01_078866</name>
</gene>
<proteinExistence type="predicted"/>
<dbReference type="Proteomes" id="UP000324222">
    <property type="component" value="Unassembled WGS sequence"/>
</dbReference>
<sequence length="23" mass="2671">MDYYHMDTDEVDCYGRGVSLAET</sequence>
<reference evidence="1 2" key="1">
    <citation type="submission" date="2019-05" db="EMBL/GenBank/DDBJ databases">
        <title>Another draft genome of Portunus trituberculatus and its Hox gene families provides insights of decapod evolution.</title>
        <authorList>
            <person name="Jeong J.-H."/>
            <person name="Song I."/>
            <person name="Kim S."/>
            <person name="Choi T."/>
            <person name="Kim D."/>
            <person name="Ryu S."/>
            <person name="Kim W."/>
        </authorList>
    </citation>
    <scope>NUCLEOTIDE SEQUENCE [LARGE SCALE GENOMIC DNA]</scope>
    <source>
        <tissue evidence="1">Muscle</tissue>
    </source>
</reference>
<dbReference type="AlphaFoldDB" id="A0A5B7IPV3"/>
<keyword evidence="2" id="KW-1185">Reference proteome</keyword>
<name>A0A5B7IPV3_PORTR</name>
<accession>A0A5B7IPV3</accession>